<dbReference type="InterPro" id="IPR015797">
    <property type="entry name" value="NUDIX_hydrolase-like_dom_sf"/>
</dbReference>
<dbReference type="InterPro" id="IPR020084">
    <property type="entry name" value="NUDIX_hydrolase_CS"/>
</dbReference>
<evidence type="ECO:0000313" key="3">
    <source>
        <dbReference type="EMBL" id="OGG05525.1"/>
    </source>
</evidence>
<organism evidence="3 4">
    <name type="scientific">Candidatus Gottesmanbacteria bacterium RIFCSPHIGHO2_01_FULL_40_15</name>
    <dbReference type="NCBI Taxonomy" id="1798376"/>
    <lineage>
        <taxon>Bacteria</taxon>
        <taxon>Candidatus Gottesmaniibacteriota</taxon>
    </lineage>
</organism>
<keyword evidence="1" id="KW-0378">Hydrolase</keyword>
<dbReference type="PANTHER" id="PTHR10885:SF0">
    <property type="entry name" value="ISOPENTENYL-DIPHOSPHATE DELTA-ISOMERASE"/>
    <property type="match status" value="1"/>
</dbReference>
<dbReference type="PROSITE" id="PS51462">
    <property type="entry name" value="NUDIX"/>
    <property type="match status" value="1"/>
</dbReference>
<dbReference type="EMBL" id="MFJF01000031">
    <property type="protein sequence ID" value="OGG05525.1"/>
    <property type="molecule type" value="Genomic_DNA"/>
</dbReference>
<dbReference type="PROSITE" id="PS00893">
    <property type="entry name" value="NUDIX_BOX"/>
    <property type="match status" value="1"/>
</dbReference>
<dbReference type="GO" id="GO:0016787">
    <property type="term" value="F:hydrolase activity"/>
    <property type="evidence" value="ECO:0007669"/>
    <property type="project" value="UniProtKB-KW"/>
</dbReference>
<dbReference type="PANTHER" id="PTHR10885">
    <property type="entry name" value="ISOPENTENYL-DIPHOSPHATE DELTA-ISOMERASE"/>
    <property type="match status" value="1"/>
</dbReference>
<accession>A0A1F5YZI5</accession>
<gene>
    <name evidence="3" type="ORF">A2777_00235</name>
</gene>
<sequence>METTDDLSEVFDVVDREDKVVGKATRGQVHSDPKLIHRSTGIFVINNNDKIFLQRRSLTKDTDSLKWTISCSGHVPSGETYEMTAKRELEEELGIKDVSLFYLCKYLYSAGKESEITVLYKTNYDGVITLKSDEILEGKFFSRDEIIIAAKTGEIELNLYGKIALGRLGILKGI</sequence>
<dbReference type="Proteomes" id="UP000177354">
    <property type="component" value="Unassembled WGS sequence"/>
</dbReference>
<evidence type="ECO:0000313" key="4">
    <source>
        <dbReference type="Proteomes" id="UP000177354"/>
    </source>
</evidence>
<dbReference type="Pfam" id="PF00293">
    <property type="entry name" value="NUDIX"/>
    <property type="match status" value="1"/>
</dbReference>
<evidence type="ECO:0000259" key="2">
    <source>
        <dbReference type="PROSITE" id="PS51462"/>
    </source>
</evidence>
<dbReference type="SUPFAM" id="SSF55811">
    <property type="entry name" value="Nudix"/>
    <property type="match status" value="1"/>
</dbReference>
<dbReference type="Gene3D" id="3.90.79.10">
    <property type="entry name" value="Nucleoside Triphosphate Pyrophosphohydrolase"/>
    <property type="match status" value="1"/>
</dbReference>
<protein>
    <recommendedName>
        <fullName evidence="2">Nudix hydrolase domain-containing protein</fullName>
    </recommendedName>
</protein>
<dbReference type="InterPro" id="IPR000086">
    <property type="entry name" value="NUDIX_hydrolase_dom"/>
</dbReference>
<name>A0A1F5YZI5_9BACT</name>
<dbReference type="AlphaFoldDB" id="A0A1F5YZI5"/>
<proteinExistence type="predicted"/>
<comment type="caution">
    <text evidence="3">The sequence shown here is derived from an EMBL/GenBank/DDBJ whole genome shotgun (WGS) entry which is preliminary data.</text>
</comment>
<reference evidence="3 4" key="1">
    <citation type="journal article" date="2016" name="Nat. Commun.">
        <title>Thousands of microbial genomes shed light on interconnected biogeochemical processes in an aquifer system.</title>
        <authorList>
            <person name="Anantharaman K."/>
            <person name="Brown C.T."/>
            <person name="Hug L.A."/>
            <person name="Sharon I."/>
            <person name="Castelle C.J."/>
            <person name="Probst A.J."/>
            <person name="Thomas B.C."/>
            <person name="Singh A."/>
            <person name="Wilkins M.J."/>
            <person name="Karaoz U."/>
            <person name="Brodie E.L."/>
            <person name="Williams K.H."/>
            <person name="Hubbard S.S."/>
            <person name="Banfield J.F."/>
        </authorList>
    </citation>
    <scope>NUCLEOTIDE SEQUENCE [LARGE SCALE GENOMIC DNA]</scope>
</reference>
<evidence type="ECO:0000256" key="1">
    <source>
        <dbReference type="ARBA" id="ARBA00022801"/>
    </source>
</evidence>
<feature type="domain" description="Nudix hydrolase" evidence="2">
    <location>
        <begin position="35"/>
        <end position="163"/>
    </location>
</feature>